<dbReference type="PANTHER" id="PTHR47770">
    <property type="entry name" value="PLANT UBX DOMAIN-CONTAINING PROTEIN 11"/>
    <property type="match status" value="1"/>
</dbReference>
<evidence type="ECO:0000256" key="2">
    <source>
        <dbReference type="SAM" id="MobiDB-lite"/>
    </source>
</evidence>
<name>A0A8K0HQT8_9ROSA</name>
<dbReference type="EMBL" id="VOIH02000001">
    <property type="protein sequence ID" value="KAF3457317.1"/>
    <property type="molecule type" value="Genomic_DNA"/>
</dbReference>
<sequence length="521" mass="56278">MEQSLSSLSYKGSIPAAINEAKNQRKLFVVYISGQDSESNRLENCTWTDVKVAESVTKYCILLHILEGSADAAQFSAIYPQKSVPCITAIGYNGLQLWQNEGFVSAEVLASSLEKVWLSLHIQETTATVLSAALASKKSETSTSGSSSIGPSSQGSSSSTTVQSPLTETNSKLPESTTEENKSHEGTVEAKSHGLGTGTVTSSTSFDAKEAESVSEKSNSTTEVLKELKFSTTVDLDNVVAHHISSKAEGSCHVMEEVPDNHQVSDGGSQTVHAEANVVVQGEGDEAVDDKKSDAFDNGMRVKKLTEVHLNIRIPNGVNLQEKFSLTSTLRMVKDHVDKHQTSVVGYYDLAIPYPQDLGKSLSELGLYDRQALILVPHQTDRPRPTTVRNVDSSNESNGGYFAYAKRILSFINPFSYFGGDGSSTNSGQQSQNGLWEYSPNSPVQNNSTQAGRPYTHFEPNQSTSGTSGNDSKGRKPTTSGYGSNIHTLKHDEDDGRFNDRNSFWNGNSTQYGGGDNNDGK</sequence>
<feature type="compositionally biased region" description="Low complexity" evidence="2">
    <location>
        <begin position="140"/>
        <end position="164"/>
    </location>
</feature>
<dbReference type="SUPFAM" id="SSF54236">
    <property type="entry name" value="Ubiquitin-like"/>
    <property type="match status" value="1"/>
</dbReference>
<feature type="compositionally biased region" description="Polar residues" evidence="2">
    <location>
        <begin position="439"/>
        <end position="451"/>
    </location>
</feature>
<gene>
    <name evidence="4" type="ORF">FNV43_RR01974</name>
</gene>
<dbReference type="Pfam" id="PF00789">
    <property type="entry name" value="UBX"/>
    <property type="match status" value="1"/>
</dbReference>
<feature type="region of interest" description="Disordered" evidence="2">
    <location>
        <begin position="140"/>
        <end position="222"/>
    </location>
</feature>
<feature type="compositionally biased region" description="Polar residues" evidence="2">
    <location>
        <begin position="459"/>
        <end position="487"/>
    </location>
</feature>
<dbReference type="AlphaFoldDB" id="A0A8K0HQT8"/>
<feature type="compositionally biased region" description="Basic and acidic residues" evidence="2">
    <location>
        <begin position="489"/>
        <end position="500"/>
    </location>
</feature>
<feature type="compositionally biased region" description="Low complexity" evidence="2">
    <location>
        <begin position="423"/>
        <end position="434"/>
    </location>
</feature>
<dbReference type="Proteomes" id="UP000796880">
    <property type="component" value="Unassembled WGS sequence"/>
</dbReference>
<keyword evidence="1" id="KW-0833">Ubl conjugation pathway</keyword>
<evidence type="ECO:0000313" key="5">
    <source>
        <dbReference type="Proteomes" id="UP000796880"/>
    </source>
</evidence>
<dbReference type="SUPFAM" id="SSF52833">
    <property type="entry name" value="Thioredoxin-like"/>
    <property type="match status" value="1"/>
</dbReference>
<proteinExistence type="predicted"/>
<evidence type="ECO:0000256" key="1">
    <source>
        <dbReference type="ARBA" id="ARBA00022786"/>
    </source>
</evidence>
<feature type="domain" description="UBX" evidence="3">
    <location>
        <begin position="303"/>
        <end position="375"/>
    </location>
</feature>
<dbReference type="Pfam" id="PF23187">
    <property type="entry name" value="UBX7_N"/>
    <property type="match status" value="1"/>
</dbReference>
<organism evidence="4 5">
    <name type="scientific">Rhamnella rubrinervis</name>
    <dbReference type="NCBI Taxonomy" id="2594499"/>
    <lineage>
        <taxon>Eukaryota</taxon>
        <taxon>Viridiplantae</taxon>
        <taxon>Streptophyta</taxon>
        <taxon>Embryophyta</taxon>
        <taxon>Tracheophyta</taxon>
        <taxon>Spermatophyta</taxon>
        <taxon>Magnoliopsida</taxon>
        <taxon>eudicotyledons</taxon>
        <taxon>Gunneridae</taxon>
        <taxon>Pentapetalae</taxon>
        <taxon>rosids</taxon>
        <taxon>fabids</taxon>
        <taxon>Rosales</taxon>
        <taxon>Rhamnaceae</taxon>
        <taxon>rhamnoid group</taxon>
        <taxon>Rhamneae</taxon>
        <taxon>Rhamnella</taxon>
    </lineage>
</organism>
<dbReference type="Gene3D" id="3.40.30.10">
    <property type="entry name" value="Glutaredoxin"/>
    <property type="match status" value="1"/>
</dbReference>
<feature type="compositionally biased region" description="Polar residues" evidence="2">
    <location>
        <begin position="165"/>
        <end position="176"/>
    </location>
</feature>
<evidence type="ECO:0000313" key="4">
    <source>
        <dbReference type="EMBL" id="KAF3457317.1"/>
    </source>
</evidence>
<feature type="region of interest" description="Disordered" evidence="2">
    <location>
        <begin position="423"/>
        <end position="521"/>
    </location>
</feature>
<feature type="compositionally biased region" description="Basic and acidic residues" evidence="2">
    <location>
        <begin position="179"/>
        <end position="192"/>
    </location>
</feature>
<dbReference type="PROSITE" id="PS50033">
    <property type="entry name" value="UBX"/>
    <property type="match status" value="1"/>
</dbReference>
<protein>
    <recommendedName>
        <fullName evidence="3">UBX domain-containing protein</fullName>
    </recommendedName>
</protein>
<accession>A0A8K0HQT8</accession>
<dbReference type="PANTHER" id="PTHR47770:SF1">
    <property type="entry name" value="PLANT UBX DOMAIN-CONTAINING PROTEIN 11"/>
    <property type="match status" value="1"/>
</dbReference>
<dbReference type="InterPro" id="IPR001012">
    <property type="entry name" value="UBX_dom"/>
</dbReference>
<dbReference type="Gene3D" id="3.10.20.90">
    <property type="entry name" value="Phosphatidylinositol 3-kinase Catalytic Subunit, Chain A, domain 1"/>
    <property type="match status" value="1"/>
</dbReference>
<dbReference type="CDD" id="cd01767">
    <property type="entry name" value="UBX"/>
    <property type="match status" value="1"/>
</dbReference>
<feature type="compositionally biased region" description="Polar residues" evidence="2">
    <location>
        <begin position="501"/>
        <end position="511"/>
    </location>
</feature>
<dbReference type="OrthoDB" id="2445133at2759"/>
<dbReference type="InterPro" id="IPR029071">
    <property type="entry name" value="Ubiquitin-like_domsf"/>
</dbReference>
<reference evidence="4" key="1">
    <citation type="submission" date="2020-03" db="EMBL/GenBank/DDBJ databases">
        <title>A high-quality chromosome-level genome assembly of a woody plant with both climbing and erect habits, Rhamnella rubrinervis.</title>
        <authorList>
            <person name="Lu Z."/>
            <person name="Yang Y."/>
            <person name="Zhu X."/>
            <person name="Sun Y."/>
        </authorList>
    </citation>
    <scope>NUCLEOTIDE SEQUENCE</scope>
    <source>
        <strain evidence="4">BYM</strain>
        <tissue evidence="4">Leaf</tissue>
    </source>
</reference>
<evidence type="ECO:0000259" key="3">
    <source>
        <dbReference type="PROSITE" id="PS50033"/>
    </source>
</evidence>
<keyword evidence="5" id="KW-1185">Reference proteome</keyword>
<comment type="caution">
    <text evidence="4">The sequence shown here is derived from an EMBL/GenBank/DDBJ whole genome shotgun (WGS) entry which is preliminary data.</text>
</comment>
<dbReference type="InterPro" id="IPR036249">
    <property type="entry name" value="Thioredoxin-like_sf"/>
</dbReference>
<feature type="compositionally biased region" description="Gly residues" evidence="2">
    <location>
        <begin position="512"/>
        <end position="521"/>
    </location>
</feature>